<comment type="caution">
    <text evidence="5">The sequence shown here is derived from an EMBL/GenBank/DDBJ whole genome shotgun (WGS) entry which is preliminary data.</text>
</comment>
<feature type="domain" description="Telomere repeat-binding protein 1-6-like ubiquitin-like" evidence="4">
    <location>
        <begin position="159"/>
        <end position="226"/>
    </location>
</feature>
<evidence type="ECO:0000313" key="6">
    <source>
        <dbReference type="Proteomes" id="UP001567538"/>
    </source>
</evidence>
<dbReference type="EMBL" id="JBEAFC010000009">
    <property type="protein sequence ID" value="KAL1542188.1"/>
    <property type="molecule type" value="Genomic_DNA"/>
</dbReference>
<dbReference type="InterPro" id="IPR057625">
    <property type="entry name" value="TPR1-6-like_ubiquitin"/>
</dbReference>
<accession>A0ABD1GDI5</accession>
<keyword evidence="1" id="KW-0238">DNA-binding</keyword>
<protein>
    <submittedName>
        <fullName evidence="5">Telomere repeat-binding protein 4-like</fullName>
    </submittedName>
</protein>
<dbReference type="AlphaFoldDB" id="A0ABD1GDI5"/>
<feature type="signal peptide" evidence="3">
    <location>
        <begin position="1"/>
        <end position="18"/>
    </location>
</feature>
<feature type="region of interest" description="Disordered" evidence="2">
    <location>
        <begin position="359"/>
        <end position="398"/>
    </location>
</feature>
<keyword evidence="6" id="KW-1185">Reference proteome</keyword>
<dbReference type="Pfam" id="PF23603">
    <property type="entry name" value="Ubiquitin_TPR1"/>
    <property type="match status" value="1"/>
</dbReference>
<evidence type="ECO:0000259" key="4">
    <source>
        <dbReference type="Pfam" id="PF23603"/>
    </source>
</evidence>
<keyword evidence="3" id="KW-0732">Signal</keyword>
<gene>
    <name evidence="5" type="ORF">AAHA92_26317</name>
</gene>
<organism evidence="5 6">
    <name type="scientific">Salvia divinorum</name>
    <name type="common">Maria pastora</name>
    <name type="synonym">Diviner's sage</name>
    <dbReference type="NCBI Taxonomy" id="28513"/>
    <lineage>
        <taxon>Eukaryota</taxon>
        <taxon>Viridiplantae</taxon>
        <taxon>Streptophyta</taxon>
        <taxon>Embryophyta</taxon>
        <taxon>Tracheophyta</taxon>
        <taxon>Spermatophyta</taxon>
        <taxon>Magnoliopsida</taxon>
        <taxon>eudicotyledons</taxon>
        <taxon>Gunneridae</taxon>
        <taxon>Pentapetalae</taxon>
        <taxon>asterids</taxon>
        <taxon>lamiids</taxon>
        <taxon>Lamiales</taxon>
        <taxon>Lamiaceae</taxon>
        <taxon>Nepetoideae</taxon>
        <taxon>Mentheae</taxon>
        <taxon>Salviinae</taxon>
        <taxon>Salvia</taxon>
        <taxon>Salvia subgen. Calosphace</taxon>
    </lineage>
</organism>
<evidence type="ECO:0000256" key="1">
    <source>
        <dbReference type="ARBA" id="ARBA00023125"/>
    </source>
</evidence>
<dbReference type="PANTHER" id="PTHR21717">
    <property type="entry name" value="TELOMERIC REPEAT BINDING PROTEIN"/>
    <property type="match status" value="1"/>
</dbReference>
<dbReference type="GO" id="GO:0043565">
    <property type="term" value="F:sequence-specific DNA binding"/>
    <property type="evidence" value="ECO:0007669"/>
    <property type="project" value="UniProtKB-ARBA"/>
</dbReference>
<dbReference type="Proteomes" id="UP001567538">
    <property type="component" value="Unassembled WGS sequence"/>
</dbReference>
<name>A0ABD1GDI5_SALDI</name>
<dbReference type="InterPro" id="IPR029071">
    <property type="entry name" value="Ubiquitin-like_domsf"/>
</dbReference>
<evidence type="ECO:0000256" key="3">
    <source>
        <dbReference type="SAM" id="SignalP"/>
    </source>
</evidence>
<feature type="chain" id="PRO_5044844847" evidence="3">
    <location>
        <begin position="19"/>
        <end position="398"/>
    </location>
</feature>
<dbReference type="InterPro" id="IPR031105">
    <property type="entry name" value="TRP_plant"/>
</dbReference>
<proteinExistence type="predicted"/>
<dbReference type="SUPFAM" id="SSF54236">
    <property type="entry name" value="Ubiquitin-like"/>
    <property type="match status" value="1"/>
</dbReference>
<evidence type="ECO:0000313" key="5">
    <source>
        <dbReference type="EMBL" id="KAL1542188.1"/>
    </source>
</evidence>
<feature type="compositionally biased region" description="Low complexity" evidence="2">
    <location>
        <begin position="361"/>
        <end position="370"/>
    </location>
</feature>
<sequence>MVLSWKTFLLQVLKKLDCGSIQGTCQVNDADGNTNCEVRVEGQQGTLRGMALTHRMQRIILESVKKAPKIRSCELYKPRNGVKSFYQNRKRIYTQERYLQAPIKKRKLFNHRSTVAHDQQASSNSISNSPEKGICMDKSNSVTGASTTVKGHKKGKDPHVKFNIKSFKVPELYIEVPETASVGSLKRTVMEAITAILGNGVRVGVVLQGTKVRDDNRTLQQAGISQNSDLDTLGFSLEPTFTNICSSMTPKKLSSILPCDANEELMSDFISAPQTPKNETVNGTVPDSKALVPVSPTNSVSLAVAPANLKPRKNELSQHRTRKPFSVGGFEAYVEAVERQGGVMSKWVLSSMQIIAQTRRAGASGSVGSAHSYWSRRQGKQPGVAEPLSTVDPKKETM</sequence>
<evidence type="ECO:0000256" key="2">
    <source>
        <dbReference type="SAM" id="MobiDB-lite"/>
    </source>
</evidence>
<reference evidence="5 6" key="1">
    <citation type="submission" date="2024-06" db="EMBL/GenBank/DDBJ databases">
        <title>A chromosome level genome sequence of Diviner's sage (Salvia divinorum).</title>
        <authorList>
            <person name="Ford S.A."/>
            <person name="Ro D.-K."/>
            <person name="Ness R.W."/>
            <person name="Phillips M.A."/>
        </authorList>
    </citation>
    <scope>NUCLEOTIDE SEQUENCE [LARGE SCALE GENOMIC DNA]</scope>
    <source>
        <strain evidence="5">SAF-2024a</strain>
        <tissue evidence="5">Leaf</tissue>
    </source>
</reference>
<dbReference type="PANTHER" id="PTHR21717:SF78">
    <property type="entry name" value="TELOMERE REPEAT-BINDING PROTEIN 4-LIKE"/>
    <property type="match status" value="1"/>
</dbReference>